<comment type="catalytic activity">
    <reaction evidence="13">
        <text>Zn(2+)(in) = Zn(2+)(out)</text>
        <dbReference type="Rhea" id="RHEA:29351"/>
        <dbReference type="ChEBI" id="CHEBI:29105"/>
    </reaction>
</comment>
<evidence type="ECO:0000256" key="8">
    <source>
        <dbReference type="ARBA" id="ARBA00022906"/>
    </source>
</evidence>
<feature type="binding site" description="M1 metal binding site" evidence="13">
    <location>
        <position position="185"/>
    </location>
    <ligand>
        <name>Zn(2+)</name>
        <dbReference type="ChEBI" id="CHEBI:29105"/>
    </ligand>
</feature>
<feature type="binding site" description="M1 metal binding site" evidence="13">
    <location>
        <position position="156"/>
    </location>
    <ligand>
        <name>Zn(2+)</name>
        <dbReference type="ChEBI" id="CHEBI:29105"/>
    </ligand>
</feature>
<reference evidence="15 16" key="1">
    <citation type="submission" date="2018-10" db="EMBL/GenBank/DDBJ databases">
        <title>Kocuria sp. M5W7-7, whole genome shotgun sequence.</title>
        <authorList>
            <person name="Tuo L."/>
        </authorList>
    </citation>
    <scope>NUCLEOTIDE SEQUENCE [LARGE SCALE GENOMIC DNA]</scope>
    <source>
        <strain evidence="15 16">M5W7-7</strain>
    </source>
</reference>
<feature type="transmembrane region" description="Helical" evidence="13">
    <location>
        <begin position="36"/>
        <end position="53"/>
    </location>
</feature>
<comment type="similarity">
    <text evidence="2 13">Belongs to the ZIP transporter (TC 2.A.5) family. ZupT subfamily.</text>
</comment>
<dbReference type="GO" id="GO:0005886">
    <property type="term" value="C:plasma membrane"/>
    <property type="evidence" value="ECO:0007669"/>
    <property type="project" value="UniProtKB-SubCell"/>
</dbReference>
<keyword evidence="8 13" id="KW-0864">Zinc transport</keyword>
<evidence type="ECO:0000256" key="7">
    <source>
        <dbReference type="ARBA" id="ARBA00022833"/>
    </source>
</evidence>
<dbReference type="EMBL" id="RKMF01000011">
    <property type="protein sequence ID" value="ROZ62713.1"/>
    <property type="molecule type" value="Genomic_DNA"/>
</dbReference>
<accession>A0A3N4AAL1</accession>
<feature type="binding site" description="M1 metal binding site" evidence="13">
    <location>
        <position position="181"/>
    </location>
    <ligand>
        <name>Zn(2+)</name>
        <dbReference type="ChEBI" id="CHEBI:29105"/>
    </ligand>
</feature>
<evidence type="ECO:0000256" key="11">
    <source>
        <dbReference type="ARBA" id="ARBA00023065"/>
    </source>
</evidence>
<feature type="binding site" description="M2 metal binding site" evidence="13">
    <location>
        <position position="153"/>
    </location>
    <ligand>
        <name>Fe(2+)</name>
        <dbReference type="ChEBI" id="CHEBI:29033"/>
    </ligand>
</feature>
<comment type="subcellular location">
    <subcellularLocation>
        <location evidence="1 13">Cell membrane</location>
        <topology evidence="1 13">Multi-pass membrane protein</topology>
    </subcellularLocation>
</comment>
<dbReference type="AlphaFoldDB" id="A0A3N4AAL1"/>
<feature type="compositionally biased region" description="Low complexity" evidence="14">
    <location>
        <begin position="116"/>
        <end position="126"/>
    </location>
</feature>
<evidence type="ECO:0000313" key="15">
    <source>
        <dbReference type="EMBL" id="ROZ62713.1"/>
    </source>
</evidence>
<feature type="transmembrane region" description="Helical" evidence="13">
    <location>
        <begin position="6"/>
        <end position="29"/>
    </location>
</feature>
<feature type="binding site" description="M2 metal binding site" evidence="13">
    <location>
        <position position="185"/>
    </location>
    <ligand>
        <name>Fe(2+)</name>
        <dbReference type="ChEBI" id="CHEBI:29033"/>
    </ligand>
</feature>
<keyword evidence="11 13" id="KW-0406">Ion transport</keyword>
<keyword evidence="6" id="KW-0479">Metal-binding</keyword>
<evidence type="ECO:0000256" key="1">
    <source>
        <dbReference type="ARBA" id="ARBA00004651"/>
    </source>
</evidence>
<sequence length="285" mass="29364">MPGTVTVAFTLTLLAGLATGLGGLVAFVAHHTNTRFLAVSLGFSAGVMLYVSFVEIVPKAQDHLLKDLGAGPASWGLVGGFFGGIAVIAAIDRLVPAHSNPHEFTHSTEDIHTPEGGLRPGAAGARPRPKTSVREQALLRMGLLTAVAIGIHNFPEGFATFMTGLADPTLALPIAVAIALHNIPEGIAVAVPVFQATGSRSKALVLAVVSGLAEPIGAVLGYTVLRPWLTETLFGVVFAAVAGIMVFISLDKLLPTSEKYGGHHLSVYGVVAGMAVMAVSLVLLV</sequence>
<organism evidence="15 16">
    <name type="scientific">Kocuria soli</name>
    <dbReference type="NCBI Taxonomy" id="2485125"/>
    <lineage>
        <taxon>Bacteria</taxon>
        <taxon>Bacillati</taxon>
        <taxon>Actinomycetota</taxon>
        <taxon>Actinomycetes</taxon>
        <taxon>Micrococcales</taxon>
        <taxon>Micrococcaceae</taxon>
        <taxon>Kocuria</taxon>
    </lineage>
</organism>
<evidence type="ECO:0000256" key="5">
    <source>
        <dbReference type="ARBA" id="ARBA00022692"/>
    </source>
</evidence>
<dbReference type="PANTHER" id="PTHR11040:SF205">
    <property type="entry name" value="ZINC TRANSPORTER ZUPT"/>
    <property type="match status" value="1"/>
</dbReference>
<name>A0A3N4AAL1_9MICC</name>
<keyword evidence="12 13" id="KW-0472">Membrane</keyword>
<evidence type="ECO:0000256" key="3">
    <source>
        <dbReference type="ARBA" id="ARBA00022448"/>
    </source>
</evidence>
<comment type="caution">
    <text evidence="15">The sequence shown here is derived from an EMBL/GenBank/DDBJ whole genome shotgun (WGS) entry which is preliminary data.</text>
</comment>
<evidence type="ECO:0000256" key="10">
    <source>
        <dbReference type="ARBA" id="ARBA00023004"/>
    </source>
</evidence>
<feature type="transmembrane region" description="Helical" evidence="13">
    <location>
        <begin position="137"/>
        <end position="155"/>
    </location>
</feature>
<comment type="function">
    <text evidence="13">Mediates zinc uptake. May also transport other divalent cations.</text>
</comment>
<keyword evidence="3 13" id="KW-0813">Transport</keyword>
<dbReference type="RefSeq" id="WP_123825582.1">
    <property type="nucleotide sequence ID" value="NZ_RKMF01000011.1"/>
</dbReference>
<dbReference type="GO" id="GO:0005385">
    <property type="term" value="F:zinc ion transmembrane transporter activity"/>
    <property type="evidence" value="ECO:0007669"/>
    <property type="project" value="UniProtKB-UniRule"/>
</dbReference>
<evidence type="ECO:0000313" key="16">
    <source>
        <dbReference type="Proteomes" id="UP000270616"/>
    </source>
</evidence>
<dbReference type="InterPro" id="IPR023498">
    <property type="entry name" value="Zn_transptr_ZupT"/>
</dbReference>
<feature type="transmembrane region" description="Helical" evidence="13">
    <location>
        <begin position="73"/>
        <end position="91"/>
    </location>
</feature>
<keyword evidence="10" id="KW-0408">Iron</keyword>
<keyword evidence="9 13" id="KW-1133">Transmembrane helix</keyword>
<keyword evidence="4 13" id="KW-1003">Cell membrane</keyword>
<dbReference type="Pfam" id="PF02535">
    <property type="entry name" value="Zip"/>
    <property type="match status" value="1"/>
</dbReference>
<feature type="region of interest" description="Disordered" evidence="14">
    <location>
        <begin position="105"/>
        <end position="128"/>
    </location>
</feature>
<evidence type="ECO:0000256" key="12">
    <source>
        <dbReference type="ARBA" id="ARBA00023136"/>
    </source>
</evidence>
<evidence type="ECO:0000256" key="13">
    <source>
        <dbReference type="HAMAP-Rule" id="MF_00548"/>
    </source>
</evidence>
<protein>
    <recommendedName>
        <fullName evidence="13">Zinc transporter ZupT</fullName>
    </recommendedName>
</protein>
<proteinExistence type="inferred from homology"/>
<feature type="binding site" description="M2 metal binding site" evidence="13">
    <location>
        <position position="156"/>
    </location>
    <ligand>
        <name>Fe(2+)</name>
        <dbReference type="ChEBI" id="CHEBI:29033"/>
    </ligand>
</feature>
<feature type="binding site" description="M2 metal binding site" evidence="13">
    <location>
        <position position="182"/>
    </location>
    <ligand>
        <name>Fe(2+)</name>
        <dbReference type="ChEBI" id="CHEBI:29033"/>
    </ligand>
</feature>
<feature type="transmembrane region" description="Helical" evidence="13">
    <location>
        <begin position="234"/>
        <end position="253"/>
    </location>
</feature>
<dbReference type="NCBIfam" id="NF003243">
    <property type="entry name" value="PRK04201.1"/>
    <property type="match status" value="1"/>
</dbReference>
<evidence type="ECO:0000256" key="14">
    <source>
        <dbReference type="SAM" id="MobiDB-lite"/>
    </source>
</evidence>
<dbReference type="GO" id="GO:0046872">
    <property type="term" value="F:metal ion binding"/>
    <property type="evidence" value="ECO:0007669"/>
    <property type="project" value="UniProtKB-KW"/>
</dbReference>
<keyword evidence="7 13" id="KW-0862">Zinc</keyword>
<evidence type="ECO:0000256" key="6">
    <source>
        <dbReference type="ARBA" id="ARBA00022723"/>
    </source>
</evidence>
<evidence type="ECO:0000256" key="2">
    <source>
        <dbReference type="ARBA" id="ARBA00009703"/>
    </source>
</evidence>
<dbReference type="InterPro" id="IPR003689">
    <property type="entry name" value="ZIP"/>
</dbReference>
<feature type="transmembrane region" description="Helical" evidence="13">
    <location>
        <begin position="203"/>
        <end position="222"/>
    </location>
</feature>
<feature type="binding site" description="M2 metal binding site" evidence="13">
    <location>
        <position position="214"/>
    </location>
    <ligand>
        <name>Fe(2+)</name>
        <dbReference type="ChEBI" id="CHEBI:29033"/>
    </ligand>
</feature>
<dbReference type="HAMAP" id="MF_00548">
    <property type="entry name" value="ZupT"/>
    <property type="match status" value="1"/>
</dbReference>
<dbReference type="PANTHER" id="PTHR11040">
    <property type="entry name" value="ZINC/IRON TRANSPORTER"/>
    <property type="match status" value="1"/>
</dbReference>
<gene>
    <name evidence="13 15" type="primary">zupT</name>
    <name evidence="15" type="ORF">EDL96_09455</name>
</gene>
<feature type="transmembrane region" description="Helical" evidence="13">
    <location>
        <begin position="170"/>
        <end position="191"/>
    </location>
</feature>
<keyword evidence="5 13" id="KW-0812">Transmembrane</keyword>
<feature type="transmembrane region" description="Helical" evidence="13">
    <location>
        <begin position="265"/>
        <end position="284"/>
    </location>
</feature>
<evidence type="ECO:0000256" key="9">
    <source>
        <dbReference type="ARBA" id="ARBA00022989"/>
    </source>
</evidence>
<dbReference type="OrthoDB" id="9787346at2"/>
<dbReference type="Proteomes" id="UP000270616">
    <property type="component" value="Unassembled WGS sequence"/>
</dbReference>
<evidence type="ECO:0000256" key="4">
    <source>
        <dbReference type="ARBA" id="ARBA00022475"/>
    </source>
</evidence>
<keyword evidence="16" id="KW-1185">Reference proteome</keyword>